<dbReference type="Pfam" id="PF01494">
    <property type="entry name" value="FAD_binding_3"/>
    <property type="match status" value="1"/>
</dbReference>
<reference evidence="3 4" key="1">
    <citation type="submission" date="2020-08" db="EMBL/GenBank/DDBJ databases">
        <title>Sequencing the genomes of 1000 actinobacteria strains.</title>
        <authorList>
            <person name="Klenk H.-P."/>
        </authorList>
    </citation>
    <scope>NUCLEOTIDE SEQUENCE [LARGE SCALE GENOMIC DNA]</scope>
    <source>
        <strain evidence="3 4">DSM 41654</strain>
    </source>
</reference>
<dbReference type="InterPro" id="IPR002938">
    <property type="entry name" value="FAD-bd"/>
</dbReference>
<feature type="region of interest" description="Disordered" evidence="1">
    <location>
        <begin position="451"/>
        <end position="480"/>
    </location>
</feature>
<proteinExistence type="predicted"/>
<dbReference type="Gene3D" id="3.50.50.60">
    <property type="entry name" value="FAD/NAD(P)-binding domain"/>
    <property type="match status" value="1"/>
</dbReference>
<sequence length="480" mass="51855">MPPVPPCSDSRAVVIGAGIAGLLTARVLAEHFAQVIILDRDQTPTTPLRRSGVPQGSHAHALFAQGLRAVETLLPGFSDELRRRGGHRIDVCNDLAVATPYGWGVRFPSDLHVIGASRPLIEAVIRDRVLALPQVRLKERHQVDVLTGTAQHVHAVTGRDLEQGQAFEIQATVVVDAAGRGSRLPHWLADLGCSPVAETVIDAHLRYATRLYRLPIPPDERDWRTCYVLPAGPAHPRGGVLAPIEGNRWIATLSGVGADRPATAEEAFLPFARSLATSCIADALEHAEPLTPVVCSNATANRRRHLEQATGLPDNLLVVGDAACTFNPIYAQGMTVAALSALALSRCLATRPRTSRSFAARCHRRLSTLHDIPWLLATTADLSFPDTDGPPPALHQRVLRRHLDRVLAAGTHNRHAQAAFIGVLNMVQHPATLLAPRVMLSTAFARQPLTELTSTPPRHGQQSGRPDELPPPTSLLDGHR</sequence>
<dbReference type="GO" id="GO:0071949">
    <property type="term" value="F:FAD binding"/>
    <property type="evidence" value="ECO:0007669"/>
    <property type="project" value="InterPro"/>
</dbReference>
<evidence type="ECO:0000313" key="3">
    <source>
        <dbReference type="EMBL" id="MBB4928548.1"/>
    </source>
</evidence>
<accession>A0A7W7RAS9</accession>
<keyword evidence="4" id="KW-1185">Reference proteome</keyword>
<dbReference type="InterPro" id="IPR036188">
    <property type="entry name" value="FAD/NAD-bd_sf"/>
</dbReference>
<evidence type="ECO:0000256" key="1">
    <source>
        <dbReference type="SAM" id="MobiDB-lite"/>
    </source>
</evidence>
<dbReference type="SUPFAM" id="SSF51905">
    <property type="entry name" value="FAD/NAD(P)-binding domain"/>
    <property type="match status" value="1"/>
</dbReference>
<dbReference type="PANTHER" id="PTHR43422">
    <property type="entry name" value="THIAMINE THIAZOLE SYNTHASE"/>
    <property type="match status" value="1"/>
</dbReference>
<protein>
    <submittedName>
        <fullName evidence="3">2-polyprenyl-6-methoxyphenol hydroxylase-like FAD-dependent oxidoreductase</fullName>
    </submittedName>
</protein>
<evidence type="ECO:0000259" key="2">
    <source>
        <dbReference type="Pfam" id="PF01494"/>
    </source>
</evidence>
<dbReference type="RefSeq" id="WP_184945994.1">
    <property type="nucleotide sequence ID" value="NZ_JACHJV010000003.1"/>
</dbReference>
<dbReference type="AlphaFoldDB" id="A0A7W7RAS9"/>
<dbReference type="PRINTS" id="PR00420">
    <property type="entry name" value="RNGMNOXGNASE"/>
</dbReference>
<name>A0A7W7RAS9_KITKI</name>
<comment type="caution">
    <text evidence="3">The sequence shown here is derived from an EMBL/GenBank/DDBJ whole genome shotgun (WGS) entry which is preliminary data.</text>
</comment>
<organism evidence="3 4">
    <name type="scientific">Kitasatospora kifunensis</name>
    <name type="common">Streptomyces kifunensis</name>
    <dbReference type="NCBI Taxonomy" id="58351"/>
    <lineage>
        <taxon>Bacteria</taxon>
        <taxon>Bacillati</taxon>
        <taxon>Actinomycetota</taxon>
        <taxon>Actinomycetes</taxon>
        <taxon>Kitasatosporales</taxon>
        <taxon>Streptomycetaceae</taxon>
        <taxon>Kitasatospora</taxon>
    </lineage>
</organism>
<dbReference type="PANTHER" id="PTHR43422:SF3">
    <property type="entry name" value="THIAMINE THIAZOLE SYNTHASE"/>
    <property type="match status" value="1"/>
</dbReference>
<evidence type="ECO:0000313" key="4">
    <source>
        <dbReference type="Proteomes" id="UP000540506"/>
    </source>
</evidence>
<gene>
    <name evidence="3" type="ORF">FHR34_007645</name>
</gene>
<dbReference type="Proteomes" id="UP000540506">
    <property type="component" value="Unassembled WGS sequence"/>
</dbReference>
<feature type="compositionally biased region" description="Polar residues" evidence="1">
    <location>
        <begin position="451"/>
        <end position="464"/>
    </location>
</feature>
<feature type="domain" description="FAD-binding" evidence="2">
    <location>
        <begin position="12"/>
        <end position="350"/>
    </location>
</feature>
<dbReference type="EMBL" id="JACHJV010000003">
    <property type="protein sequence ID" value="MBB4928548.1"/>
    <property type="molecule type" value="Genomic_DNA"/>
</dbReference>